<feature type="region of interest" description="Disordered" evidence="1">
    <location>
        <begin position="260"/>
        <end position="282"/>
    </location>
</feature>
<evidence type="ECO:0000256" key="1">
    <source>
        <dbReference type="SAM" id="MobiDB-lite"/>
    </source>
</evidence>
<organism evidence="3 4">
    <name type="scientific">Smittium culicis</name>
    <dbReference type="NCBI Taxonomy" id="133412"/>
    <lineage>
        <taxon>Eukaryota</taxon>
        <taxon>Fungi</taxon>
        <taxon>Fungi incertae sedis</taxon>
        <taxon>Zoopagomycota</taxon>
        <taxon>Kickxellomycotina</taxon>
        <taxon>Harpellomycetes</taxon>
        <taxon>Harpellales</taxon>
        <taxon>Legeriomycetaceae</taxon>
        <taxon>Smittium</taxon>
    </lineage>
</organism>
<evidence type="ECO:0000256" key="2">
    <source>
        <dbReference type="SAM" id="Phobius"/>
    </source>
</evidence>
<feature type="transmembrane region" description="Helical" evidence="2">
    <location>
        <begin position="137"/>
        <end position="165"/>
    </location>
</feature>
<proteinExistence type="predicted"/>
<feature type="transmembrane region" description="Helical" evidence="2">
    <location>
        <begin position="727"/>
        <end position="753"/>
    </location>
</feature>
<sequence length="1878" mass="214912">MYSQILKTHKSALKLFLIIFIVSLAIWKSIHNRNNSPAYVNISSQNSFASSICICLPISQNSYFQQTSPICPTFLDLNTNFPHTYAYDHSSFSSNRSSISHSHIPCLPNISKCFSPKSYLFTHNNNNINRLENPSHLAFYLLVREHVICIIAYSALLLFWFYLILNSQNSTNEHLLIKNSSQDFSQSTLFNTNIPSTIPPSPVKKPTPAHPLLYPKPPIASLPELSFHKNISKSSLLDSPLSFSPTSILLNKGSIIPNTLSPSIQPTPSKKPPSIQNNSKPSLDFSFVNKNTLSSTPSIKKYPSYDFQFSYNKTPLLDSTSTASPQNIKDIASPHFVSDKPPLSPPNSQKIIDSTSDCKKVYIKDLEFIPPFNNVENLVSSPNFDIDIKEFYIGKRSESISSSIKKISKPKFLKNKASFTRKESITTHDIPTHFYTQIDPPIPLISSPHFNNISPMQNNFTKKLLRSITVDSPYRIKHPNPFWLRISPIFASSFGFTFASMQFILLIVTITITNIMEQSKFPILFDTLSSLIKFDFVSFFTGCTVGIDPKCSPDISTKFTFKDLFLPKALIKSDYSVYPENSKDFWKTLSNNINYNSNISPPISPSEYPDVLKRFWQYQTVLTYFTLFIIYPLVYLILNSIKSKTIDPTYQDIIVPNTSAIKNNDSNKNSSENLSTIGKRQRDTSFVQLNLISPQKNDDPFFSFQNYQQSPKPISSLKYKSIIWKRVFFGMLIWFIFVSSANEILITGIKLLASFSNYLFSLSVPTKNHTENENLNPNILSFFYKNSSGLYNIWAILSSFLQNLVWPNHIFYNLHVVNSFFVLLVVLIYSPSGIMNQFRFITAVFPLSKSELARITSVHTTILKNLNKIDGDNIKKRKKFSWNYFKEKKLSRYFNWVSNPNLTNLSITGLDRSPIQKKLSLDIADSKNKSQSKSKSSDSLNISDITTPISNKLPDFNFNDVDKIEDTPIQSNDIITIKKLLHRKLKEIYNSKVFDPLKNTKRFFWSSPTLRNLSFLFIFASWGFLWILLVLQSISGMLNALFIGSNDLQLGVLHSNPDSDRNHPKYHITDLLVDISRSSEYKKFNLILANSITISIFHSLISIYLFISSICGFYNLFLNFKSSHRNQGCPPTSNPSQTPTKEKVRTDYLIELNSVSEKTRSQFPGIKRLLSTFIRQISNIQWDAIYTIRLFPFIKSTSLGSPSITKLIKHSFLILVLATGWPSVLRVINVLSKSSYSLINQPLESQLFPQIFNVKNLYLSDSKQPQRFSSSFSNSLLQFSYISNFLHNSFNLNSMKTSIHSAVCSSTSTAIYNSYLFNKKNNFSTSFHELTSIIWISSCFPNHLTNSFQYTDFSSKKETSYLKDGLCIQKNLEFSEIKIELENYGFPIKAKRNENIFNQQFLYPFFEQKNSYFNDEASSIISAIKKAAEILLEPDTSRIKGRKNFFTSHIRNNNSYFAPLNLSTKIFYLKAKFYFNSAVNYIYRIFSFSSNLIINLLRYVGIDIAPNFKSNTSGFSNGENVIETEQNILNLNENVILHSYPILYEPEFWLNLANVDEFLTHSKANQLKRFFNICVNKLVSYPRDFEYSWKLNAFLLKPNPSISKTSSLDINLYNINIGCKMYSFLISETIDLLKQNEDPNSPKSSLGIFVRIRKRIYDNRHSVNVILALMITIILLNRLPVLVNYLVKNNNPFAIVKDFIFGRSEQRFAKLNFQYLYGLAVLVLGFVFFKYSLPSMLNTDSFQNIGQYHQNDMQQNTNLHVSRSTSHIKPTRFIDSMVSVFDMNPESSITTLYDNPNLNAHTANSVNVKCLGDGCKNPDSSFVASNAKSIINGSTVYESAVISWLLILYRVMLTFSLIHIILIKFTVRLAKFLRRNNS</sequence>
<feature type="transmembrane region" description="Helical" evidence="2">
    <location>
        <begin position="482"/>
        <end position="512"/>
    </location>
</feature>
<comment type="caution">
    <text evidence="3">The sequence shown here is derived from an EMBL/GenBank/DDBJ whole genome shotgun (WGS) entry which is preliminary data.</text>
</comment>
<feature type="transmembrane region" description="Helical" evidence="2">
    <location>
        <begin position="810"/>
        <end position="829"/>
    </location>
</feature>
<name>A0A1R1XSV2_9FUNG</name>
<dbReference type="Proteomes" id="UP000187429">
    <property type="component" value="Unassembled WGS sequence"/>
</dbReference>
<dbReference type="EMBL" id="LSSM01003499">
    <property type="protein sequence ID" value="OMJ17698.1"/>
    <property type="molecule type" value="Genomic_DNA"/>
</dbReference>
<feature type="transmembrane region" description="Helical" evidence="2">
    <location>
        <begin position="1665"/>
        <end position="1687"/>
    </location>
</feature>
<dbReference type="OrthoDB" id="5622349at2759"/>
<keyword evidence="2" id="KW-1133">Transmembrane helix</keyword>
<keyword evidence="4" id="KW-1185">Reference proteome</keyword>
<feature type="compositionally biased region" description="Polar residues" evidence="1">
    <location>
        <begin position="260"/>
        <end position="281"/>
    </location>
</feature>
<evidence type="ECO:0000313" key="3">
    <source>
        <dbReference type="EMBL" id="OMJ17698.1"/>
    </source>
</evidence>
<gene>
    <name evidence="3" type="ORF">AYI69_g7327</name>
</gene>
<accession>A0A1R1XSV2</accession>
<feature type="transmembrane region" description="Helical" evidence="2">
    <location>
        <begin position="1092"/>
        <end position="1117"/>
    </location>
</feature>
<protein>
    <submittedName>
        <fullName evidence="3">Uncharacterized protein</fullName>
    </submittedName>
</protein>
<keyword evidence="2" id="KW-0812">Transmembrane</keyword>
<reference evidence="4" key="1">
    <citation type="submission" date="2017-01" db="EMBL/GenBank/DDBJ databases">
        <authorList>
            <person name="Wang Y."/>
            <person name="White M."/>
            <person name="Kvist S."/>
            <person name="Moncalvo J.-M."/>
        </authorList>
    </citation>
    <scope>NUCLEOTIDE SEQUENCE [LARGE SCALE GENOMIC DNA]</scope>
    <source>
        <strain evidence="4">ID-206-W2</strain>
    </source>
</reference>
<keyword evidence="2" id="KW-0472">Membrane</keyword>
<feature type="transmembrane region" description="Helical" evidence="2">
    <location>
        <begin position="1013"/>
        <end position="1034"/>
    </location>
</feature>
<feature type="transmembrane region" description="Helical" evidence="2">
    <location>
        <begin position="1841"/>
        <end position="1865"/>
    </location>
</feature>
<feature type="transmembrane region" description="Helical" evidence="2">
    <location>
        <begin position="1708"/>
        <end position="1729"/>
    </location>
</feature>
<evidence type="ECO:0000313" key="4">
    <source>
        <dbReference type="Proteomes" id="UP000187429"/>
    </source>
</evidence>
<feature type="transmembrane region" description="Helical" evidence="2">
    <location>
        <begin position="12"/>
        <end position="30"/>
    </location>
</feature>
<feature type="transmembrane region" description="Helical" evidence="2">
    <location>
        <begin position="615"/>
        <end position="638"/>
    </location>
</feature>